<evidence type="ECO:0000256" key="5">
    <source>
        <dbReference type="SAM" id="Phobius"/>
    </source>
</evidence>
<dbReference type="EMBL" id="MFFW01000049">
    <property type="protein sequence ID" value="OGF23838.1"/>
    <property type="molecule type" value="Genomic_DNA"/>
</dbReference>
<dbReference type="InterPro" id="IPR007016">
    <property type="entry name" value="O-antigen_ligase-rel_domated"/>
</dbReference>
<feature type="transmembrane region" description="Helical" evidence="5">
    <location>
        <begin position="127"/>
        <end position="145"/>
    </location>
</feature>
<dbReference type="STRING" id="1797989.A3H66_00195"/>
<dbReference type="InterPro" id="IPR051533">
    <property type="entry name" value="WaaL-like"/>
</dbReference>
<evidence type="ECO:0000313" key="7">
    <source>
        <dbReference type="EMBL" id="OGF23838.1"/>
    </source>
</evidence>
<dbReference type="AlphaFoldDB" id="A0A1F5SAU2"/>
<organism evidence="7 8">
    <name type="scientific">Candidatus Falkowbacteria bacterium RIFCSPLOWO2_02_FULL_45_21</name>
    <dbReference type="NCBI Taxonomy" id="1797989"/>
    <lineage>
        <taxon>Bacteria</taxon>
        <taxon>Candidatus Falkowiibacteriota</taxon>
    </lineage>
</organism>
<evidence type="ECO:0000256" key="3">
    <source>
        <dbReference type="ARBA" id="ARBA00022989"/>
    </source>
</evidence>
<evidence type="ECO:0000256" key="1">
    <source>
        <dbReference type="ARBA" id="ARBA00004141"/>
    </source>
</evidence>
<feature type="transmembrane region" description="Helical" evidence="5">
    <location>
        <begin position="73"/>
        <end position="92"/>
    </location>
</feature>
<protein>
    <recommendedName>
        <fullName evidence="6">O-antigen ligase-related domain-containing protein</fullName>
    </recommendedName>
</protein>
<feature type="transmembrane region" description="Helical" evidence="5">
    <location>
        <begin position="283"/>
        <end position="301"/>
    </location>
</feature>
<keyword evidence="4 5" id="KW-0472">Membrane</keyword>
<evidence type="ECO:0000313" key="8">
    <source>
        <dbReference type="Proteomes" id="UP000178783"/>
    </source>
</evidence>
<feature type="transmembrane region" description="Helical" evidence="5">
    <location>
        <begin position="194"/>
        <end position="211"/>
    </location>
</feature>
<sequence>MKYLSRTIEYGLYLLVFLLPLQTRWIIKPGVLNNGPWEYGTYSLYGTDILLIAVLLLFVIYRFFDVSNFKFQISNLLIFGLVLASGVSVWFAADRTLALYKFGWLIMGVGLYWLIRRAGYDRARLVWSLILGVSLQAGLGIWQFLSQATFSSKWLGLARHLSGDLGTSVIEAVDADGIGERWLRASGGLDHPNMLGGVLAVAILLLIGEIIRLGKVNFRFSIFDFRIVKKFQISDFPPKADQPRADKFQIKSGINKMGAIKISQWLMLPVFTTGLFFSFSRSAWLALGVGLAVMAGLAMVGRNLKLQRGLAEIILAMGILSLILFSQYQNLIVARLGGQSRLEIKSNSERLASYQESWQVIKNNWLLGAGLGNYTLAGYNAKMKICETAEYGTVDIARNYEKANQECQKISGYYYQPAHNVFLLVWAETGGVGVLFFAIMIIYAFVRLLRLQPQFKKLGLDPRNDSGAVILIALIVLMSLDHWLFSLHFGVLFFWLTLGLATHNSQPGAGIIVL</sequence>
<feature type="domain" description="O-antigen ligase-related" evidence="6">
    <location>
        <begin position="271"/>
        <end position="438"/>
    </location>
</feature>
<feature type="transmembrane region" description="Helical" evidence="5">
    <location>
        <begin position="39"/>
        <end position="61"/>
    </location>
</feature>
<evidence type="ECO:0000259" key="6">
    <source>
        <dbReference type="Pfam" id="PF04932"/>
    </source>
</evidence>
<dbReference type="Proteomes" id="UP000178783">
    <property type="component" value="Unassembled WGS sequence"/>
</dbReference>
<feature type="transmembrane region" description="Helical" evidence="5">
    <location>
        <begin position="258"/>
        <end position="277"/>
    </location>
</feature>
<keyword evidence="3 5" id="KW-1133">Transmembrane helix</keyword>
<dbReference type="GO" id="GO:0016020">
    <property type="term" value="C:membrane"/>
    <property type="evidence" value="ECO:0007669"/>
    <property type="project" value="UniProtKB-SubCell"/>
</dbReference>
<name>A0A1F5SAU2_9BACT</name>
<dbReference type="PANTHER" id="PTHR37422">
    <property type="entry name" value="TEICHURONIC ACID BIOSYNTHESIS PROTEIN TUAE"/>
    <property type="match status" value="1"/>
</dbReference>
<proteinExistence type="predicted"/>
<feature type="transmembrane region" description="Helical" evidence="5">
    <location>
        <begin position="7"/>
        <end position="27"/>
    </location>
</feature>
<evidence type="ECO:0000256" key="4">
    <source>
        <dbReference type="ARBA" id="ARBA00023136"/>
    </source>
</evidence>
<feature type="transmembrane region" description="Helical" evidence="5">
    <location>
        <begin position="421"/>
        <end position="446"/>
    </location>
</feature>
<comment type="subcellular location">
    <subcellularLocation>
        <location evidence="1">Membrane</location>
        <topology evidence="1">Multi-pass membrane protein</topology>
    </subcellularLocation>
</comment>
<feature type="transmembrane region" description="Helical" evidence="5">
    <location>
        <begin position="313"/>
        <end position="332"/>
    </location>
</feature>
<feature type="transmembrane region" description="Helical" evidence="5">
    <location>
        <begin position="467"/>
        <end position="496"/>
    </location>
</feature>
<dbReference type="PANTHER" id="PTHR37422:SF13">
    <property type="entry name" value="LIPOPOLYSACCHARIDE BIOSYNTHESIS PROTEIN PA4999-RELATED"/>
    <property type="match status" value="1"/>
</dbReference>
<reference evidence="7 8" key="1">
    <citation type="journal article" date="2016" name="Nat. Commun.">
        <title>Thousands of microbial genomes shed light on interconnected biogeochemical processes in an aquifer system.</title>
        <authorList>
            <person name="Anantharaman K."/>
            <person name="Brown C.T."/>
            <person name="Hug L.A."/>
            <person name="Sharon I."/>
            <person name="Castelle C.J."/>
            <person name="Probst A.J."/>
            <person name="Thomas B.C."/>
            <person name="Singh A."/>
            <person name="Wilkins M.J."/>
            <person name="Karaoz U."/>
            <person name="Brodie E.L."/>
            <person name="Williams K.H."/>
            <person name="Hubbard S.S."/>
            <person name="Banfield J.F."/>
        </authorList>
    </citation>
    <scope>NUCLEOTIDE SEQUENCE [LARGE SCALE GENOMIC DNA]</scope>
</reference>
<gene>
    <name evidence="7" type="ORF">A3H66_00195</name>
</gene>
<dbReference type="Pfam" id="PF04932">
    <property type="entry name" value="Wzy_C"/>
    <property type="match status" value="1"/>
</dbReference>
<evidence type="ECO:0000256" key="2">
    <source>
        <dbReference type="ARBA" id="ARBA00022692"/>
    </source>
</evidence>
<accession>A0A1F5SAU2</accession>
<comment type="caution">
    <text evidence="7">The sequence shown here is derived from an EMBL/GenBank/DDBJ whole genome shotgun (WGS) entry which is preliminary data.</text>
</comment>
<keyword evidence="2 5" id="KW-0812">Transmembrane</keyword>
<feature type="transmembrane region" description="Helical" evidence="5">
    <location>
        <begin position="98"/>
        <end position="115"/>
    </location>
</feature>